<reference evidence="4" key="2">
    <citation type="submission" date="2021-10" db="EMBL/GenBank/DDBJ databases">
        <title>Phylogenomics reveals ancestral predisposition of the termite-cultivated fungus Termitomyces towards a domesticated lifestyle.</title>
        <authorList>
            <person name="Auxier B."/>
            <person name="Grum-Grzhimaylo A."/>
            <person name="Cardenas M.E."/>
            <person name="Lodge J.D."/>
            <person name="Laessoe T."/>
            <person name="Pedersen O."/>
            <person name="Smith M.E."/>
            <person name="Kuyper T.W."/>
            <person name="Franco-Molano E.A."/>
            <person name="Baroni T.J."/>
            <person name="Aanen D.K."/>
        </authorList>
    </citation>
    <scope>NUCLEOTIDE SEQUENCE</scope>
    <source>
        <strain evidence="4">D49</strain>
    </source>
</reference>
<keyword evidence="3" id="KW-0326">Glycosidase</keyword>
<feature type="active site" description="Proton acceptor" evidence="1">
    <location>
        <position position="343"/>
    </location>
</feature>
<evidence type="ECO:0000256" key="2">
    <source>
        <dbReference type="PIRSR" id="PIRSR001100-2"/>
    </source>
</evidence>
<dbReference type="PANTHER" id="PTHR34876:SF10">
    <property type="entry name" value="GLUCANASE"/>
    <property type="match status" value="1"/>
</dbReference>
<feature type="binding site" evidence="2">
    <location>
        <position position="214"/>
    </location>
    <ligand>
        <name>substrate</name>
    </ligand>
</feature>
<dbReference type="GO" id="GO:0004553">
    <property type="term" value="F:hydrolase activity, hydrolyzing O-glycosyl compounds"/>
    <property type="evidence" value="ECO:0007669"/>
    <property type="project" value="InterPro"/>
</dbReference>
<keyword evidence="3" id="KW-0119">Carbohydrate metabolism</keyword>
<dbReference type="SUPFAM" id="SSF51989">
    <property type="entry name" value="Glycosyl hydrolases family 6, cellulases"/>
    <property type="match status" value="1"/>
</dbReference>
<evidence type="ECO:0000256" key="3">
    <source>
        <dbReference type="RuleBase" id="RU361186"/>
    </source>
</evidence>
<feature type="binding site" evidence="2">
    <location>
        <position position="341"/>
    </location>
    <ligand>
        <name>substrate</name>
    </ligand>
</feature>
<keyword evidence="3" id="KW-0378">Hydrolase</keyword>
<comment type="caution">
    <text evidence="4">The sequence shown here is derived from an EMBL/GenBank/DDBJ whole genome shotgun (WGS) entry which is preliminary data.</text>
</comment>
<feature type="chain" id="PRO_5040535616" description="Glucanase" evidence="3">
    <location>
        <begin position="21"/>
        <end position="363"/>
    </location>
</feature>
<evidence type="ECO:0000313" key="5">
    <source>
        <dbReference type="Proteomes" id="UP000717328"/>
    </source>
</evidence>
<reference evidence="4" key="1">
    <citation type="submission" date="2021-02" db="EMBL/GenBank/DDBJ databases">
        <authorList>
            <person name="Nieuwenhuis M."/>
            <person name="Van De Peppel L.J.J."/>
        </authorList>
    </citation>
    <scope>NUCLEOTIDE SEQUENCE</scope>
    <source>
        <strain evidence="4">D49</strain>
    </source>
</reference>
<proteinExistence type="inferred from homology"/>
<keyword evidence="5" id="KW-1185">Reference proteome</keyword>
<evidence type="ECO:0000313" key="4">
    <source>
        <dbReference type="EMBL" id="KAG5651301.1"/>
    </source>
</evidence>
<comment type="similarity">
    <text evidence="3">Belongs to the glycosyl hydrolase family 6.</text>
</comment>
<protein>
    <recommendedName>
        <fullName evidence="3">Glucanase</fullName>
        <ecNumber evidence="3">3.2.1.-</ecNumber>
    </recommendedName>
</protein>
<gene>
    <name evidence="4" type="ORF">H0H81_009126</name>
</gene>
<dbReference type="PRINTS" id="PR00733">
    <property type="entry name" value="GLHYDRLASE6"/>
</dbReference>
<keyword evidence="3" id="KW-0732">Signal</keyword>
<feature type="signal peptide" evidence="3">
    <location>
        <begin position="1"/>
        <end position="20"/>
    </location>
</feature>
<dbReference type="InterPro" id="IPR036434">
    <property type="entry name" value="Beta_cellobiohydrolase_sf"/>
</dbReference>
<dbReference type="GO" id="GO:0030245">
    <property type="term" value="P:cellulose catabolic process"/>
    <property type="evidence" value="ECO:0007669"/>
    <property type="project" value="UniProtKB-KW"/>
</dbReference>
<dbReference type="AlphaFoldDB" id="A0A9P7KL64"/>
<feature type="binding site" evidence="2">
    <location>
        <position position="82"/>
    </location>
    <ligand>
        <name>substrate</name>
    </ligand>
</feature>
<feature type="binding site" evidence="2">
    <location>
        <position position="256"/>
    </location>
    <ligand>
        <name>substrate</name>
    </ligand>
</feature>
<dbReference type="PANTHER" id="PTHR34876">
    <property type="match status" value="1"/>
</dbReference>
<dbReference type="EC" id="3.2.1.-" evidence="3"/>
<dbReference type="Gene3D" id="3.20.20.40">
    <property type="entry name" value="1, 4-beta cellobiohydrolase"/>
    <property type="match status" value="1"/>
</dbReference>
<feature type="binding site" evidence="2">
    <location>
        <position position="217"/>
    </location>
    <ligand>
        <name>substrate</name>
    </ligand>
</feature>
<organism evidence="4 5">
    <name type="scientific">Sphagnurus paluster</name>
    <dbReference type="NCBI Taxonomy" id="117069"/>
    <lineage>
        <taxon>Eukaryota</taxon>
        <taxon>Fungi</taxon>
        <taxon>Dikarya</taxon>
        <taxon>Basidiomycota</taxon>
        <taxon>Agaricomycotina</taxon>
        <taxon>Agaricomycetes</taxon>
        <taxon>Agaricomycetidae</taxon>
        <taxon>Agaricales</taxon>
        <taxon>Tricholomatineae</taxon>
        <taxon>Lyophyllaceae</taxon>
        <taxon>Sphagnurus</taxon>
    </lineage>
</organism>
<dbReference type="InterPro" id="IPR016288">
    <property type="entry name" value="Beta_cellobiohydrolase"/>
</dbReference>
<name>A0A9P7KL64_9AGAR</name>
<dbReference type="OrthoDB" id="64893at2759"/>
<accession>A0A9P7KL64</accession>
<feature type="binding site" evidence="2">
    <location>
        <position position="309"/>
    </location>
    <ligand>
        <name>substrate</name>
    </ligand>
</feature>
<keyword evidence="3" id="KW-0136">Cellulose degradation</keyword>
<keyword evidence="3" id="KW-0624">Polysaccharide degradation</keyword>
<feature type="binding site" evidence="2">
    <location>
        <position position="337"/>
    </location>
    <ligand>
        <name>substrate</name>
    </ligand>
</feature>
<sequence>MKSPILFTAGVLSLAASSLGAPSVLETQSISTTNPFAGHELFISPVYRPKALKAAAELQARGETALAKKAAKIATTFSSFLWVADFAGVPGISGWLREAEQIQKLTGKKQVVQIEVYNLPDRDCGAKASAGELDLAKGGEEKYKNFIQQVKKELLKFPNVRVVLGLETDAIGNMVTSLDNPKCGNAAPAQKRSLAYAIANLQLPNVGLYIDGAHAGWLGWDSNIGPAVLVYKEILNAAKALNPKATIRGISTNVANYNGLGNQPQEGYDELKYIRKLAPLLAAQGIDVHFIVDQGRSGNQNYVREGGDWCNNKQAGFGKRPTTQTPDPLIDAIVWVKPGGEADGTSDTTAERFDVACARHVPA</sequence>
<dbReference type="PIRSF" id="PIRSF001100">
    <property type="entry name" value="Beta_cellobiohydrolase"/>
    <property type="match status" value="1"/>
</dbReference>
<dbReference type="EMBL" id="JABCKI010000263">
    <property type="protein sequence ID" value="KAG5651301.1"/>
    <property type="molecule type" value="Genomic_DNA"/>
</dbReference>
<feature type="active site" description="Proton donor" evidence="1">
    <location>
        <position position="169"/>
    </location>
</feature>
<evidence type="ECO:0000256" key="1">
    <source>
        <dbReference type="PIRSR" id="PIRSR001100-1"/>
    </source>
</evidence>
<dbReference type="Proteomes" id="UP000717328">
    <property type="component" value="Unassembled WGS sequence"/>
</dbReference>
<dbReference type="Pfam" id="PF01341">
    <property type="entry name" value="Glyco_hydro_6"/>
    <property type="match status" value="1"/>
</dbReference>